<dbReference type="GO" id="GO:0005737">
    <property type="term" value="C:cytoplasm"/>
    <property type="evidence" value="ECO:0007669"/>
    <property type="project" value="UniProtKB-SubCell"/>
</dbReference>
<dbReference type="InterPro" id="IPR000965">
    <property type="entry name" value="GPR_dom"/>
</dbReference>
<dbReference type="InterPro" id="IPR016163">
    <property type="entry name" value="Ald_DH_C"/>
</dbReference>
<evidence type="ECO:0000256" key="2">
    <source>
        <dbReference type="ARBA" id="ARBA00022605"/>
    </source>
</evidence>
<dbReference type="OrthoDB" id="53031at2157"/>
<accession>A0A1H6IGR0</accession>
<keyword evidence="3 7" id="KW-0641">Proline biosynthesis</keyword>
<dbReference type="PIRSF" id="PIRSF000151">
    <property type="entry name" value="GPR"/>
    <property type="match status" value="1"/>
</dbReference>
<keyword evidence="2 7" id="KW-0028">Amino-acid biosynthesis</keyword>
<dbReference type="EC" id="1.2.1.41" evidence="7"/>
<dbReference type="GO" id="GO:0050661">
    <property type="term" value="F:NADP binding"/>
    <property type="evidence" value="ECO:0007669"/>
    <property type="project" value="InterPro"/>
</dbReference>
<dbReference type="InterPro" id="IPR016161">
    <property type="entry name" value="Ald_DH/histidinol_DH"/>
</dbReference>
<dbReference type="STRING" id="1267564.SAMN05192561_102118"/>
<evidence type="ECO:0000256" key="5">
    <source>
        <dbReference type="ARBA" id="ARBA00023002"/>
    </source>
</evidence>
<dbReference type="CDD" id="cd07079">
    <property type="entry name" value="ALDH_F18-19_ProA-GPR"/>
    <property type="match status" value="1"/>
</dbReference>
<comment type="catalytic activity">
    <reaction evidence="6 7">
        <text>L-glutamate 5-semialdehyde + phosphate + NADP(+) = L-glutamyl 5-phosphate + NADPH + H(+)</text>
        <dbReference type="Rhea" id="RHEA:19541"/>
        <dbReference type="ChEBI" id="CHEBI:15378"/>
        <dbReference type="ChEBI" id="CHEBI:43474"/>
        <dbReference type="ChEBI" id="CHEBI:57783"/>
        <dbReference type="ChEBI" id="CHEBI:58066"/>
        <dbReference type="ChEBI" id="CHEBI:58274"/>
        <dbReference type="ChEBI" id="CHEBI:58349"/>
        <dbReference type="EC" id="1.2.1.41"/>
    </reaction>
</comment>
<dbReference type="NCBIfam" id="TIGR00407">
    <property type="entry name" value="proA"/>
    <property type="match status" value="1"/>
</dbReference>
<dbReference type="Proteomes" id="UP000199215">
    <property type="component" value="Unassembled WGS sequence"/>
</dbReference>
<dbReference type="UniPathway" id="UPA00098">
    <property type="reaction ID" value="UER00360"/>
</dbReference>
<keyword evidence="7" id="KW-0963">Cytoplasm</keyword>
<protein>
    <recommendedName>
        <fullName evidence="7">Gamma-glutamyl phosphate reductase</fullName>
        <shortName evidence="7">GPR</shortName>
        <ecNumber evidence="7">1.2.1.41</ecNumber>
    </recommendedName>
    <alternativeName>
        <fullName evidence="7">Glutamate-5-semialdehyde dehydrogenase</fullName>
    </alternativeName>
    <alternativeName>
        <fullName evidence="7">Glutamyl-gamma-semialdehyde dehydrogenase</fullName>
        <shortName evidence="7">GSA dehydrogenase</shortName>
    </alternativeName>
</protein>
<sequence>MTEYDTESQVTDAQHAALQLANVDEATRNAALESIADAIRGHETEIREANAIDVEEAEAMLKRGEYTQALVDRLKLDDAKLESIAEMVESVAEQDDPLGETLEARELDEDLELYKVAVPIGVVGTIFESRPDALVQIAALALKSGNAVILKGGSEASESNRVLYEIIREATAELPDGWVQLIEAHEEVDRLLEMDDEVDLLMPRGSSEFVSYIQNNTQIPVLGHTEGVCHVYVDESADLEQAEEIAFDAKVQYPAVCNAVETLLVNERIAETFLPPMVERYEAAGVELRGDEVTREIVDVGEATDDDWDSEYGDLELSIKIVSDVYEAVEHVNAHGSKHTESIVAEDAETAELFMTGIDAASVFHNASTRFADGYRYGLGAEVGISTGKIHARGPVGLAGLTTYKYYLEGDGQLVATYAGEDATPFTHEAFDGEWTPGRLADK</sequence>
<comment type="pathway">
    <text evidence="1 7">Amino-acid biosynthesis; L-proline biosynthesis; L-glutamate 5-semialdehyde from L-glutamate: step 2/2.</text>
</comment>
<dbReference type="GO" id="GO:0055129">
    <property type="term" value="P:L-proline biosynthetic process"/>
    <property type="evidence" value="ECO:0007669"/>
    <property type="project" value="UniProtKB-UniRule"/>
</dbReference>
<proteinExistence type="inferred from homology"/>
<dbReference type="InterPro" id="IPR012134">
    <property type="entry name" value="Glu-5-SA_DH"/>
</dbReference>
<dbReference type="NCBIfam" id="NF001221">
    <property type="entry name" value="PRK00197.1"/>
    <property type="match status" value="1"/>
</dbReference>
<keyword evidence="5 7" id="KW-0560">Oxidoreductase</keyword>
<gene>
    <name evidence="7" type="primary">proA</name>
    <name evidence="9" type="ORF">SAMN05192561_102118</name>
</gene>
<keyword evidence="10" id="KW-1185">Reference proteome</keyword>
<dbReference type="HAMAP" id="MF_00412">
    <property type="entry name" value="ProA"/>
    <property type="match status" value="1"/>
</dbReference>
<evidence type="ECO:0000256" key="3">
    <source>
        <dbReference type="ARBA" id="ARBA00022650"/>
    </source>
</evidence>
<dbReference type="InterPro" id="IPR016162">
    <property type="entry name" value="Ald_DH_N"/>
</dbReference>
<evidence type="ECO:0000256" key="1">
    <source>
        <dbReference type="ARBA" id="ARBA00004985"/>
    </source>
</evidence>
<dbReference type="PANTHER" id="PTHR11063:SF8">
    <property type="entry name" value="DELTA-1-PYRROLINE-5-CARBOXYLATE SYNTHASE"/>
    <property type="match status" value="1"/>
</dbReference>
<evidence type="ECO:0000313" key="10">
    <source>
        <dbReference type="Proteomes" id="UP000199215"/>
    </source>
</evidence>
<evidence type="ECO:0000256" key="6">
    <source>
        <dbReference type="ARBA" id="ARBA00049024"/>
    </source>
</evidence>
<dbReference type="Gene3D" id="3.40.605.10">
    <property type="entry name" value="Aldehyde Dehydrogenase, Chain A, domain 1"/>
    <property type="match status" value="1"/>
</dbReference>
<comment type="similarity">
    <text evidence="7">Belongs to the gamma-glutamyl phosphate reductase family.</text>
</comment>
<comment type="subcellular location">
    <subcellularLocation>
        <location evidence="7">Cytoplasm</location>
    </subcellularLocation>
</comment>
<dbReference type="RefSeq" id="WP_092815978.1">
    <property type="nucleotide sequence ID" value="NZ_FNWU01000002.1"/>
</dbReference>
<comment type="function">
    <text evidence="7">Catalyzes the NADPH-dependent reduction of L-glutamate 5-phosphate into L-glutamate 5-semialdehyde and phosphate. The product spontaneously undergoes cyclization to form 1-pyrroline-5-carboxylate.</text>
</comment>
<name>A0A1H6IGR0_9EURY</name>
<reference evidence="9 10" key="1">
    <citation type="submission" date="2016-10" db="EMBL/GenBank/DDBJ databases">
        <authorList>
            <person name="de Groot N.N."/>
        </authorList>
    </citation>
    <scope>NUCLEOTIDE SEQUENCE [LARGE SCALE GENOMIC DNA]</scope>
    <source>
        <strain evidence="9 10">IBRC-M10418</strain>
    </source>
</reference>
<dbReference type="AlphaFoldDB" id="A0A1H6IGR0"/>
<evidence type="ECO:0000259" key="8">
    <source>
        <dbReference type="Pfam" id="PF00171"/>
    </source>
</evidence>
<dbReference type="EMBL" id="FNWU01000002">
    <property type="protein sequence ID" value="SEH46102.1"/>
    <property type="molecule type" value="Genomic_DNA"/>
</dbReference>
<evidence type="ECO:0000256" key="4">
    <source>
        <dbReference type="ARBA" id="ARBA00022857"/>
    </source>
</evidence>
<feature type="domain" description="Aldehyde dehydrogenase" evidence="8">
    <location>
        <begin position="2"/>
        <end position="286"/>
    </location>
</feature>
<dbReference type="Gene3D" id="3.40.309.10">
    <property type="entry name" value="Aldehyde Dehydrogenase, Chain A, domain 2"/>
    <property type="match status" value="1"/>
</dbReference>
<dbReference type="PANTHER" id="PTHR11063">
    <property type="entry name" value="GLUTAMATE SEMIALDEHYDE DEHYDROGENASE"/>
    <property type="match status" value="1"/>
</dbReference>
<dbReference type="InterPro" id="IPR015590">
    <property type="entry name" value="Aldehyde_DH_dom"/>
</dbReference>
<dbReference type="GO" id="GO:0004350">
    <property type="term" value="F:glutamate-5-semialdehyde dehydrogenase activity"/>
    <property type="evidence" value="ECO:0007669"/>
    <property type="project" value="UniProtKB-UniRule"/>
</dbReference>
<dbReference type="FunFam" id="3.40.309.10:FF:000006">
    <property type="entry name" value="Gamma-glutamyl phosphate reductase"/>
    <property type="match status" value="1"/>
</dbReference>
<keyword evidence="4 7" id="KW-0521">NADP</keyword>
<evidence type="ECO:0000313" key="9">
    <source>
        <dbReference type="EMBL" id="SEH46102.1"/>
    </source>
</evidence>
<organism evidence="9 10">
    <name type="scientific">Halopenitus malekzadehii</name>
    <dbReference type="NCBI Taxonomy" id="1267564"/>
    <lineage>
        <taxon>Archaea</taxon>
        <taxon>Methanobacteriati</taxon>
        <taxon>Methanobacteriota</taxon>
        <taxon>Stenosarchaea group</taxon>
        <taxon>Halobacteria</taxon>
        <taxon>Halobacteriales</taxon>
        <taxon>Haloferacaceae</taxon>
        <taxon>Halopenitus</taxon>
    </lineage>
</organism>
<evidence type="ECO:0000256" key="7">
    <source>
        <dbReference type="HAMAP-Rule" id="MF_00412"/>
    </source>
</evidence>
<dbReference type="SUPFAM" id="SSF53720">
    <property type="entry name" value="ALDH-like"/>
    <property type="match status" value="1"/>
</dbReference>
<dbReference type="Pfam" id="PF00171">
    <property type="entry name" value="Aldedh"/>
    <property type="match status" value="1"/>
</dbReference>